<dbReference type="Pfam" id="PF07728">
    <property type="entry name" value="AAA_5"/>
    <property type="match status" value="1"/>
</dbReference>
<dbReference type="EMBL" id="CP031150">
    <property type="protein sequence ID" value="AXG06983.1"/>
    <property type="molecule type" value="Genomic_DNA"/>
</dbReference>
<dbReference type="RefSeq" id="WP_114586117.1">
    <property type="nucleotide sequence ID" value="NZ_CP031150.1"/>
</dbReference>
<dbReference type="GO" id="GO:0005524">
    <property type="term" value="F:ATP binding"/>
    <property type="evidence" value="ECO:0007669"/>
    <property type="project" value="InterPro"/>
</dbReference>
<dbReference type="KEGG" id="haj:DU500_11410"/>
<protein>
    <submittedName>
        <fullName evidence="2">AAA family ATPase</fullName>
    </submittedName>
</protein>
<evidence type="ECO:0000313" key="2">
    <source>
        <dbReference type="EMBL" id="AXG06983.1"/>
    </source>
</evidence>
<evidence type="ECO:0000313" key="3">
    <source>
        <dbReference type="Proteomes" id="UP000253273"/>
    </source>
</evidence>
<organism evidence="2 3">
    <name type="scientific">Haloplanus rubicundus</name>
    <dbReference type="NCBI Taxonomy" id="1547898"/>
    <lineage>
        <taxon>Archaea</taxon>
        <taxon>Methanobacteriati</taxon>
        <taxon>Methanobacteriota</taxon>
        <taxon>Stenosarchaea group</taxon>
        <taxon>Halobacteria</taxon>
        <taxon>Halobacteriales</taxon>
        <taxon>Haloferacaceae</taxon>
        <taxon>Haloplanus</taxon>
    </lineage>
</organism>
<sequence>MTYDGPRIFLAPYGNDVAYENFNRTVIQGISANQYGIDQNYCASDRTAHLWGTKGTIRGSWSDIEPGDFLIFYRDSEYTHAAEVIATEENESRGKAVWPNYEEGAPWLCIIYLDEPVDLGVDSSEIHGLAGYDIDYPMGFSPLNELGIGGIRGKYGSVESFVYGDPGSSPDASEVPKISVPGSILDGLHFPDSSDTTVEDIVDQTQAALNAGKHVIFTGPPGTGKTEIAQRVARHLCSEHPNVYSGHQTTTATADWSTFDTVGGYMPEGTGDSLDFSAGQILRCFKQDESQRNDLLIIDEINRSDIDKSFGQLFTLLSGQRIQLPFTREGEAVEVTPAANWTGSLEPHQYVVPDSWRILATMNSYDKTSLYEMSYAFMRRFAFIYIAAPTVPSDDTDRRQMINEYASEWELDVERAVTEAIGDVWYVTNTSVDNRKIGPAIIMDMLSHVSNSTAPVTTAVTQAVASYVFPQLEGVRGREQVVAELSAVESVDESRLSHLAEDILQVKLDG</sequence>
<name>A0A345E461_9EURY</name>
<dbReference type="InterPro" id="IPR011704">
    <property type="entry name" value="ATPase_dyneun-rel_AAA"/>
</dbReference>
<accession>A0A345E461</accession>
<dbReference type="Gene3D" id="3.40.50.300">
    <property type="entry name" value="P-loop containing nucleotide triphosphate hydrolases"/>
    <property type="match status" value="1"/>
</dbReference>
<dbReference type="GO" id="GO:0016887">
    <property type="term" value="F:ATP hydrolysis activity"/>
    <property type="evidence" value="ECO:0007669"/>
    <property type="project" value="InterPro"/>
</dbReference>
<reference evidence="2 3" key="1">
    <citation type="submission" date="2018-07" db="EMBL/GenBank/DDBJ databases">
        <title>Genome sequences of Haloplanus sp. CBA1113.</title>
        <authorList>
            <person name="Kim Y.B."/>
            <person name="Roh S.W."/>
        </authorList>
    </citation>
    <scope>NUCLEOTIDE SEQUENCE [LARGE SCALE GENOMIC DNA]</scope>
    <source>
        <strain evidence="2 3">CBA1113</strain>
    </source>
</reference>
<evidence type="ECO:0000259" key="1">
    <source>
        <dbReference type="SMART" id="SM00382"/>
    </source>
</evidence>
<dbReference type="SUPFAM" id="SSF52540">
    <property type="entry name" value="P-loop containing nucleoside triphosphate hydrolases"/>
    <property type="match status" value="1"/>
</dbReference>
<keyword evidence="3" id="KW-1185">Reference proteome</keyword>
<dbReference type="InterPro" id="IPR027417">
    <property type="entry name" value="P-loop_NTPase"/>
</dbReference>
<dbReference type="GeneID" id="37284001"/>
<dbReference type="InterPro" id="IPR052934">
    <property type="entry name" value="Methyl-DNA_Rec/Restrict_Enz"/>
</dbReference>
<dbReference type="OrthoDB" id="9837at2157"/>
<dbReference type="CDD" id="cd00009">
    <property type="entry name" value="AAA"/>
    <property type="match status" value="1"/>
</dbReference>
<gene>
    <name evidence="2" type="ORF">DU500_11410</name>
</gene>
<dbReference type="Proteomes" id="UP000253273">
    <property type="component" value="Chromosome"/>
</dbReference>
<proteinExistence type="predicted"/>
<dbReference type="SMART" id="SM00382">
    <property type="entry name" value="AAA"/>
    <property type="match status" value="1"/>
</dbReference>
<dbReference type="PANTHER" id="PTHR37291:SF1">
    <property type="entry name" value="TYPE IV METHYL-DIRECTED RESTRICTION ENZYME ECOKMCRB SUBUNIT"/>
    <property type="match status" value="1"/>
</dbReference>
<dbReference type="InterPro" id="IPR003593">
    <property type="entry name" value="AAA+_ATPase"/>
</dbReference>
<dbReference type="AlphaFoldDB" id="A0A345E461"/>
<dbReference type="PANTHER" id="PTHR37291">
    <property type="entry name" value="5-METHYLCYTOSINE-SPECIFIC RESTRICTION ENZYME B"/>
    <property type="match status" value="1"/>
</dbReference>
<feature type="domain" description="AAA+ ATPase" evidence="1">
    <location>
        <begin position="211"/>
        <end position="387"/>
    </location>
</feature>